<feature type="domain" description="Retrovirus-related Pol polyprotein from transposon TNT 1-94-like beta-barrel" evidence="5">
    <location>
        <begin position="734"/>
        <end position="807"/>
    </location>
</feature>
<feature type="region of interest" description="Disordered" evidence="2">
    <location>
        <begin position="992"/>
        <end position="1012"/>
    </location>
</feature>
<evidence type="ECO:0000256" key="1">
    <source>
        <dbReference type="SAM" id="Coils"/>
    </source>
</evidence>
<gene>
    <name evidence="6" type="ORF">Tci_021398</name>
</gene>
<dbReference type="EMBL" id="BKCJ010002561">
    <property type="protein sequence ID" value="GEU49420.1"/>
    <property type="molecule type" value="Genomic_DNA"/>
</dbReference>
<feature type="region of interest" description="Disordered" evidence="2">
    <location>
        <begin position="18"/>
        <end position="79"/>
    </location>
</feature>
<reference evidence="6" key="1">
    <citation type="journal article" date="2019" name="Sci. Rep.">
        <title>Draft genome of Tanacetum cinerariifolium, the natural source of mosquito coil.</title>
        <authorList>
            <person name="Yamashiro T."/>
            <person name="Shiraishi A."/>
            <person name="Satake H."/>
            <person name="Nakayama K."/>
        </authorList>
    </citation>
    <scope>NUCLEOTIDE SEQUENCE</scope>
</reference>
<dbReference type="PANTHER" id="PTHR35317:SF41">
    <property type="entry name" value="RNA-DIRECTED DNA POLYMERASE"/>
    <property type="match status" value="1"/>
</dbReference>
<dbReference type="Pfam" id="PF22936">
    <property type="entry name" value="Pol_BBD"/>
    <property type="match status" value="1"/>
</dbReference>
<proteinExistence type="predicted"/>
<dbReference type="InterPro" id="IPR054722">
    <property type="entry name" value="PolX-like_BBD"/>
</dbReference>
<evidence type="ECO:0000259" key="5">
    <source>
        <dbReference type="Pfam" id="PF22936"/>
    </source>
</evidence>
<feature type="compositionally biased region" description="Basic and acidic residues" evidence="2">
    <location>
        <begin position="959"/>
        <end position="976"/>
    </location>
</feature>
<name>A0A6L2KKX1_TANCI</name>
<comment type="caution">
    <text evidence="6">The sequence shown here is derived from an EMBL/GenBank/DDBJ whole genome shotgun (WGS) entry which is preliminary data.</text>
</comment>
<accession>A0A6L2KKX1</accession>
<evidence type="ECO:0000259" key="4">
    <source>
        <dbReference type="Pfam" id="PF13976"/>
    </source>
</evidence>
<protein>
    <submittedName>
        <fullName evidence="6">Uncharacterized protein</fullName>
    </submittedName>
</protein>
<dbReference type="Pfam" id="PF13976">
    <property type="entry name" value="gag_pre-integrs"/>
    <property type="match status" value="1"/>
</dbReference>
<feature type="compositionally biased region" description="Low complexity" evidence="2">
    <location>
        <begin position="53"/>
        <end position="79"/>
    </location>
</feature>
<dbReference type="Pfam" id="PF07727">
    <property type="entry name" value="RVT_2"/>
    <property type="match status" value="2"/>
</dbReference>
<evidence type="ECO:0000313" key="6">
    <source>
        <dbReference type="EMBL" id="GEU49420.1"/>
    </source>
</evidence>
<dbReference type="PANTHER" id="PTHR35317">
    <property type="entry name" value="OS04G0629600 PROTEIN"/>
    <property type="match status" value="1"/>
</dbReference>
<dbReference type="InterPro" id="IPR013103">
    <property type="entry name" value="RVT_2"/>
</dbReference>
<feature type="domain" description="Reverse transcriptase Ty1/copia-type" evidence="3">
    <location>
        <begin position="1128"/>
        <end position="1233"/>
    </location>
</feature>
<feature type="region of interest" description="Disordered" evidence="2">
    <location>
        <begin position="951"/>
        <end position="976"/>
    </location>
</feature>
<evidence type="ECO:0000256" key="2">
    <source>
        <dbReference type="SAM" id="MobiDB-lite"/>
    </source>
</evidence>
<dbReference type="InterPro" id="IPR025724">
    <property type="entry name" value="GAG-pre-integrase_dom"/>
</dbReference>
<sequence length="1429" mass="160558">MSCLPQPTLTQRLFHLRKESKAPLIPSPNYIPATPHTDEESDPVEASETRVASPHSTTSPSESTSPLSPDHLLPTQTSLTPTPSRSFYYCIIARMAVRTQPTLSSGISARVTEAMTLSPSLFPAVEPLGLGYGAARHHVLELAECTTHSTYEVGQSSISVPVQQTADETTIPRLPIRTTWEDPVEDALLPTLFEGCGRDFTELYARSGAVKEEIHSQQFRLKGMKQGQEQATITFGALWQLVLAHEAWAGQTDAEREALWDKDLFKSKDPQVVVAAAKLPILNPNEFDVWKMRIEQYFLMINYSLWEVILKGDSPSPIRIVDGDVQIISPTTAKQRLAKKNKLKARGILLMALLDKHQLKFNIHKDAKSLMEAIEKRFGGNKETKKVQKTFLKQQYENFSGTSSESLDQIHDRLQKLISQLKILGKTISQEDINLKFLRSLPSDAFAASFKATVSTLPNVDSLSDSFQADEEPTNYALMAYASSGSSSSLGSDNENENVFEEDCKLIKLDVMLRDNALLELRKKFEKAKKERDDLKLTLENFQTSSKNLGKLLECQVSDKTSLGYDSQVFNSQVFDCEELHSHELDNSVPKSPENDMHKTSEGYHAVSPPYTRTFMPPKPDLVFNDAPTASESVDNVVNFESSLNKPSKDMSKTLKPDAPIIEDWISDFEDETKNKSVPKPKEPSFVPTSKHVKTHREYVKKIQFSHGLGPQKTLSFLFDVHGNPQQALKDKGVIDSGFSRHMSRNISFLSDFEEINKGYVAFGGNPKVGKISGKGKIKTGKLDSDDVYFVKELKFNLFSVKQLCDKKNNVLFTDTECVVLSSEYKLPDENHVLLRVPRENNIYNVDLKNVVPLGDLTCLFAKATLDESNLWHKRLGHINFKTMNKLVKGSLVRGIVPKLLFDIDTLTKSMNYQPVVAGNQPNDNAGFKENLDADPQNTYADAAFDVKENENDVYVSTRRSDKTDNTKHDEKAKREFSSNNTNMVNDVSAPVTTAGPNPTNNTNSFNTDSLSDTAVSPNFRIARKSSFVDPSKYLDDPDMPELEDIVYSDAKEDVGVDADLSNLETNISVSSIPTTRVYKDHPVTQIISNLTSAPQTRKKPKKVHLALKDPSWIEAMQEEILQFKLQKVWVLVDLPKGKRAICSKWVFKNKKNERGIVIRDKDRLVAQGHTQEEGIDYDEVFVPVAKIEAIQLFLAYASFMGFMVYPMDVKSSFLYKIIKEEVYVCQPPGFEDPDKVYVDDIISGSTNKELCKAFERLMKDKFQMKSMGELIFFLGLQVRQKDNGIFISQDKYVAEILRKFGFTDVKSASTPIETENPLLKDPDGEDVDVHICSKELASPKQMALGKDILNLFMAGSLPKTIWHFITAVSYKLMLFGLTKDAAINLMLLDDADGVECFLNEEIFAELARMGYEKPPPKLTFYKAFFFAQ</sequence>
<evidence type="ECO:0000259" key="3">
    <source>
        <dbReference type="Pfam" id="PF07727"/>
    </source>
</evidence>
<organism evidence="6">
    <name type="scientific">Tanacetum cinerariifolium</name>
    <name type="common">Dalmatian daisy</name>
    <name type="synonym">Chrysanthemum cinerariifolium</name>
    <dbReference type="NCBI Taxonomy" id="118510"/>
    <lineage>
        <taxon>Eukaryota</taxon>
        <taxon>Viridiplantae</taxon>
        <taxon>Streptophyta</taxon>
        <taxon>Embryophyta</taxon>
        <taxon>Tracheophyta</taxon>
        <taxon>Spermatophyta</taxon>
        <taxon>Magnoliopsida</taxon>
        <taxon>eudicotyledons</taxon>
        <taxon>Gunneridae</taxon>
        <taxon>Pentapetalae</taxon>
        <taxon>asterids</taxon>
        <taxon>campanulids</taxon>
        <taxon>Asterales</taxon>
        <taxon>Asteraceae</taxon>
        <taxon>Asteroideae</taxon>
        <taxon>Anthemideae</taxon>
        <taxon>Anthemidinae</taxon>
        <taxon>Tanacetum</taxon>
    </lineage>
</organism>
<feature type="coiled-coil region" evidence="1">
    <location>
        <begin position="518"/>
        <end position="545"/>
    </location>
</feature>
<feature type="domain" description="Reverse transcriptase Ty1/copia-type" evidence="3">
    <location>
        <begin position="1237"/>
        <end position="1314"/>
    </location>
</feature>
<keyword evidence="1" id="KW-0175">Coiled coil</keyword>
<feature type="domain" description="GAG-pre-integrase" evidence="4">
    <location>
        <begin position="844"/>
        <end position="896"/>
    </location>
</feature>
<dbReference type="Pfam" id="PF14223">
    <property type="entry name" value="Retrotran_gag_2"/>
    <property type="match status" value="1"/>
</dbReference>